<comment type="function">
    <text evidence="7">Binds to the 23S rRNA.</text>
</comment>
<evidence type="ECO:0000256" key="5">
    <source>
        <dbReference type="ARBA" id="ARBA00023274"/>
    </source>
</evidence>
<keyword evidence="10" id="KW-1185">Reference proteome</keyword>
<keyword evidence="4 7" id="KW-0689">Ribosomal protein</keyword>
<dbReference type="SUPFAM" id="SSF55658">
    <property type="entry name" value="L9 N-domain-like"/>
    <property type="match status" value="1"/>
</dbReference>
<keyword evidence="5 7" id="KW-0687">Ribonucleoprotein</keyword>
<dbReference type="PANTHER" id="PTHR21368">
    <property type="entry name" value="50S RIBOSOMAL PROTEIN L9"/>
    <property type="match status" value="1"/>
</dbReference>
<protein>
    <recommendedName>
        <fullName evidence="6 7">Large ribosomal subunit protein bL9</fullName>
    </recommendedName>
</protein>
<dbReference type="RefSeq" id="WP_204633516.1">
    <property type="nucleotide sequence ID" value="NZ_BSOC01000001.1"/>
</dbReference>
<dbReference type="SUPFAM" id="SSF55653">
    <property type="entry name" value="Ribosomal protein L9 C-domain"/>
    <property type="match status" value="1"/>
</dbReference>
<evidence type="ECO:0000256" key="1">
    <source>
        <dbReference type="ARBA" id="ARBA00010605"/>
    </source>
</evidence>
<keyword evidence="2 7" id="KW-0699">rRNA-binding</keyword>
<name>A0ABS2KLD1_9GAMM</name>
<dbReference type="GO" id="GO:0005840">
    <property type="term" value="C:ribosome"/>
    <property type="evidence" value="ECO:0007669"/>
    <property type="project" value="UniProtKB-KW"/>
</dbReference>
<evidence type="ECO:0000259" key="8">
    <source>
        <dbReference type="PROSITE" id="PS00651"/>
    </source>
</evidence>
<evidence type="ECO:0000256" key="6">
    <source>
        <dbReference type="ARBA" id="ARBA00035292"/>
    </source>
</evidence>
<gene>
    <name evidence="7 9" type="primary">rplI</name>
    <name evidence="9" type="ORF">ISS99_20795</name>
</gene>
<dbReference type="NCBIfam" id="TIGR00158">
    <property type="entry name" value="L9"/>
    <property type="match status" value="1"/>
</dbReference>
<dbReference type="HAMAP" id="MF_00503">
    <property type="entry name" value="Ribosomal_bL9"/>
    <property type="match status" value="1"/>
</dbReference>
<comment type="similarity">
    <text evidence="1 7">Belongs to the bacterial ribosomal protein bL9 family.</text>
</comment>
<dbReference type="Pfam" id="PF01281">
    <property type="entry name" value="Ribosomal_L9_N"/>
    <property type="match status" value="1"/>
</dbReference>
<evidence type="ECO:0000313" key="10">
    <source>
        <dbReference type="Proteomes" id="UP001430193"/>
    </source>
</evidence>
<dbReference type="InterPro" id="IPR020594">
    <property type="entry name" value="Ribosomal_bL9_bac/chp"/>
</dbReference>
<keyword evidence="3 7" id="KW-0694">RNA-binding</keyword>
<reference evidence="9" key="1">
    <citation type="submission" date="2020-10" db="EMBL/GenBank/DDBJ databases">
        <title>Phylogeny of dyella-like bacteria.</title>
        <authorList>
            <person name="Fu J."/>
        </authorList>
    </citation>
    <scope>NUCLEOTIDE SEQUENCE</scope>
    <source>
        <strain evidence="9">DHON07</strain>
    </source>
</reference>
<dbReference type="EMBL" id="JADIKF010000040">
    <property type="protein sequence ID" value="MBM7131973.1"/>
    <property type="molecule type" value="Genomic_DNA"/>
</dbReference>
<dbReference type="Gene3D" id="3.10.430.100">
    <property type="entry name" value="Ribosomal protein L9, C-terminal domain"/>
    <property type="match status" value="1"/>
</dbReference>
<comment type="caution">
    <text evidence="9">The sequence shown here is derived from an EMBL/GenBank/DDBJ whole genome shotgun (WGS) entry which is preliminary data.</text>
</comment>
<evidence type="ECO:0000256" key="3">
    <source>
        <dbReference type="ARBA" id="ARBA00022884"/>
    </source>
</evidence>
<dbReference type="InterPro" id="IPR020070">
    <property type="entry name" value="Ribosomal_bL9_N"/>
</dbReference>
<dbReference type="Proteomes" id="UP001430193">
    <property type="component" value="Unassembled WGS sequence"/>
</dbReference>
<dbReference type="InterPro" id="IPR036791">
    <property type="entry name" value="Ribosomal_bL9_C_sf"/>
</dbReference>
<evidence type="ECO:0000313" key="9">
    <source>
        <dbReference type="EMBL" id="MBM7131973.1"/>
    </source>
</evidence>
<accession>A0ABS2KLD1</accession>
<proteinExistence type="inferred from homology"/>
<dbReference type="InterPro" id="IPR000244">
    <property type="entry name" value="Ribosomal_bL9"/>
</dbReference>
<evidence type="ECO:0000256" key="2">
    <source>
        <dbReference type="ARBA" id="ARBA00022730"/>
    </source>
</evidence>
<dbReference type="Pfam" id="PF03948">
    <property type="entry name" value="Ribosomal_L9_C"/>
    <property type="match status" value="1"/>
</dbReference>
<feature type="domain" description="Ribosomal protein L9" evidence="8">
    <location>
        <begin position="13"/>
        <end position="40"/>
    </location>
</feature>
<dbReference type="PROSITE" id="PS00651">
    <property type="entry name" value="RIBOSOMAL_L9"/>
    <property type="match status" value="1"/>
</dbReference>
<dbReference type="InterPro" id="IPR020069">
    <property type="entry name" value="Ribosomal_bL9_C"/>
</dbReference>
<dbReference type="InterPro" id="IPR009027">
    <property type="entry name" value="Ribosomal_bL9/RNase_H1_N"/>
</dbReference>
<dbReference type="InterPro" id="IPR036935">
    <property type="entry name" value="Ribosomal_bL9_N_sf"/>
</dbReference>
<sequence length="150" mass="16074">MELILLENVRNLGKLGDKVKVKPGYGRNYLLPQGKAVRVNAENLAAFEARRAEYEAKANKLLVDADSRKAKLADVTVTISANASPEGKLYGSVGPREIAEALQAAGHDIHKGEVIQGEGPIRHIGEFEVVISLHADVQGSVKVIVVGEKA</sequence>
<evidence type="ECO:0000256" key="4">
    <source>
        <dbReference type="ARBA" id="ARBA00022980"/>
    </source>
</evidence>
<evidence type="ECO:0000256" key="7">
    <source>
        <dbReference type="HAMAP-Rule" id="MF_00503"/>
    </source>
</evidence>
<organism evidence="9 10">
    <name type="scientific">Dyella mobilis</name>
    <dbReference type="NCBI Taxonomy" id="1849582"/>
    <lineage>
        <taxon>Bacteria</taxon>
        <taxon>Pseudomonadati</taxon>
        <taxon>Pseudomonadota</taxon>
        <taxon>Gammaproteobacteria</taxon>
        <taxon>Lysobacterales</taxon>
        <taxon>Rhodanobacteraceae</taxon>
        <taxon>Dyella</taxon>
    </lineage>
</organism>
<dbReference type="Gene3D" id="3.40.5.10">
    <property type="entry name" value="Ribosomal protein L9, N-terminal domain"/>
    <property type="match status" value="1"/>
</dbReference>